<name>A0A942YW29_9BACI</name>
<organism evidence="2 3">
    <name type="scientific">Neobacillus rhizophilus</name>
    <dbReference type="NCBI Taxonomy" id="2833579"/>
    <lineage>
        <taxon>Bacteria</taxon>
        <taxon>Bacillati</taxon>
        <taxon>Bacillota</taxon>
        <taxon>Bacilli</taxon>
        <taxon>Bacillales</taxon>
        <taxon>Bacillaceae</taxon>
        <taxon>Neobacillus</taxon>
    </lineage>
</organism>
<feature type="transmembrane region" description="Helical" evidence="1">
    <location>
        <begin position="45"/>
        <end position="65"/>
    </location>
</feature>
<keyword evidence="1" id="KW-0812">Transmembrane</keyword>
<evidence type="ECO:0000256" key="1">
    <source>
        <dbReference type="SAM" id="Phobius"/>
    </source>
</evidence>
<dbReference type="Proteomes" id="UP000679749">
    <property type="component" value="Unassembled WGS sequence"/>
</dbReference>
<dbReference type="AlphaFoldDB" id="A0A942YW29"/>
<keyword evidence="1" id="KW-1133">Transmembrane helix</keyword>
<evidence type="ECO:0000313" key="2">
    <source>
        <dbReference type="EMBL" id="MBS4214542.1"/>
    </source>
</evidence>
<protein>
    <recommendedName>
        <fullName evidence="4">CXXC-20-CXXC protein</fullName>
    </recommendedName>
</protein>
<evidence type="ECO:0008006" key="4">
    <source>
        <dbReference type="Google" id="ProtNLM"/>
    </source>
</evidence>
<keyword evidence="1" id="KW-0472">Membrane</keyword>
<sequence>MPTCQNCREKWSWLDSLKKILTFRKSMKCNLCEEIQYQSKSSKNATSLLALFPIITIPFTVMFNLSLTSMLILELPIILLVLFTMPLFLILSEKDEPLW</sequence>
<dbReference type="NCBIfam" id="TIGR04104">
    <property type="entry name" value="cxxc_20_cxxc"/>
    <property type="match status" value="1"/>
</dbReference>
<proteinExistence type="predicted"/>
<reference evidence="2" key="1">
    <citation type="submission" date="2021-05" db="EMBL/GenBank/DDBJ databases">
        <title>Novel Bacillus species.</title>
        <authorList>
            <person name="Liu G."/>
        </authorList>
    </citation>
    <scope>NUCLEOTIDE SEQUENCE</scope>
    <source>
        <strain evidence="2">FJAT-49825</strain>
    </source>
</reference>
<dbReference type="InterPro" id="IPR026369">
    <property type="entry name" value="CxxC_20_CxxC"/>
</dbReference>
<dbReference type="EMBL" id="JAGYPF010000004">
    <property type="protein sequence ID" value="MBS4214542.1"/>
    <property type="molecule type" value="Genomic_DNA"/>
</dbReference>
<comment type="caution">
    <text evidence="2">The sequence shown here is derived from an EMBL/GenBank/DDBJ whole genome shotgun (WGS) entry which is preliminary data.</text>
</comment>
<evidence type="ECO:0000313" key="3">
    <source>
        <dbReference type="Proteomes" id="UP000679749"/>
    </source>
</evidence>
<feature type="transmembrane region" description="Helical" evidence="1">
    <location>
        <begin position="71"/>
        <end position="91"/>
    </location>
</feature>
<gene>
    <name evidence="2" type="ORF">KHA99_19015</name>
</gene>
<dbReference type="RefSeq" id="WP_213119074.1">
    <property type="nucleotide sequence ID" value="NZ_JAGYPF010000004.1"/>
</dbReference>
<keyword evidence="3" id="KW-1185">Reference proteome</keyword>
<accession>A0A942YW29</accession>